<sequence length="637" mass="69309">MAWADLACRDVGYGGGLATWAFLSGSSSQIEISRHFHPSYSRSSRTGPNFFLNTGSAVSAGGVQHLYDTVWRVVRGDCTTTESSQDCDRYLMCLACQKEPEIQGDVSCNATSMWVSFRREDLVRHDESSMHLRDPSCIAEISDTHVTFITALEESGTTAAEDGETNKIVYINDVFAPLLQSTPDGDDVITRTTEDRWTFSCHYVRDDSVAVGALFPVPASSVVILHGDGSFTFSMNLYRSDSFSQPYGQPDFPVEVSVSDDVYFGISVEAAGSGLVLFVDNCRATPSASPGGSTEYYIIQDGCHQDDTLQEFTPASATSAQYGISAFKFSNESLPYVYLHCDVMVCLENNPDSRCEQGCVDTRRRRRASDGGVEERATLVQGPIVLVPDATPDGCADSCHLHASCNPGTRRCVCEPGWVGDGVHCQDFDECTIVSCGVHQRCVNMPGSHVCECMPGFIQVDGSCQAVHAYRSTSRLLARSFTPELEDHGSQEYRDLVSEVTSTLESLYRRTSLAGDFLSVIIIAFRPGSVLVDHVINIRASADFSPAMTSEEFKVVVEKVNGTALGIDMGSGVTITDYDECSEPEKTDCSPHAACLNTVGSFSCRCIMGYQDKSPDVTSRPGRVCEPEAGRRALVVF</sequence>
<dbReference type="Gene3D" id="2.60.40.3210">
    <property type="entry name" value="Zona pellucida, ZP-N domain"/>
    <property type="match status" value="1"/>
</dbReference>
<keyword evidence="3" id="KW-0677">Repeat</keyword>
<dbReference type="AlphaFoldDB" id="A0A9J7L8B8"/>
<dbReference type="OrthoDB" id="10063988at2759"/>
<dbReference type="KEGG" id="bfo:118416420"/>
<dbReference type="RefSeq" id="XP_035677410.1">
    <property type="nucleotide sequence ID" value="XM_035821517.1"/>
</dbReference>
<dbReference type="PROSITE" id="PS51034">
    <property type="entry name" value="ZP_2"/>
    <property type="match status" value="1"/>
</dbReference>
<evidence type="ECO:0000259" key="8">
    <source>
        <dbReference type="PROSITE" id="PS50026"/>
    </source>
</evidence>
<evidence type="ECO:0000256" key="1">
    <source>
        <dbReference type="ARBA" id="ARBA00022536"/>
    </source>
</evidence>
<dbReference type="InterPro" id="IPR042235">
    <property type="entry name" value="ZP-C_dom"/>
</dbReference>
<organism evidence="10 11">
    <name type="scientific">Branchiostoma floridae</name>
    <name type="common">Florida lancelet</name>
    <name type="synonym">Amphioxus</name>
    <dbReference type="NCBI Taxonomy" id="7739"/>
    <lineage>
        <taxon>Eukaryota</taxon>
        <taxon>Metazoa</taxon>
        <taxon>Chordata</taxon>
        <taxon>Cephalochordata</taxon>
        <taxon>Leptocardii</taxon>
        <taxon>Amphioxiformes</taxon>
        <taxon>Branchiostomatidae</taxon>
        <taxon>Branchiostoma</taxon>
    </lineage>
</organism>
<feature type="domain" description="SEA" evidence="7">
    <location>
        <begin position="466"/>
        <end position="580"/>
    </location>
</feature>
<dbReference type="InterPro" id="IPR049883">
    <property type="entry name" value="NOTCH1_EGF-like"/>
</dbReference>
<accession>A0A9J7L8B8</accession>
<feature type="domain" description="ZP" evidence="9">
    <location>
        <begin position="107"/>
        <end position="362"/>
    </location>
</feature>
<dbReference type="InterPro" id="IPR009030">
    <property type="entry name" value="Growth_fac_rcpt_cys_sf"/>
</dbReference>
<dbReference type="Pfam" id="PF07645">
    <property type="entry name" value="EGF_CA"/>
    <property type="match status" value="2"/>
</dbReference>
<dbReference type="GO" id="GO:0005615">
    <property type="term" value="C:extracellular space"/>
    <property type="evidence" value="ECO:0000318"/>
    <property type="project" value="GO_Central"/>
</dbReference>
<keyword evidence="5 6" id="KW-1015">Disulfide bond</keyword>
<dbReference type="PANTHER" id="PTHR14002:SF43">
    <property type="entry name" value="DELTA-LIKE PROTEIN"/>
    <property type="match status" value="1"/>
</dbReference>
<feature type="domain" description="EGF-like" evidence="8">
    <location>
        <begin position="427"/>
        <end position="465"/>
    </location>
</feature>
<dbReference type="InterPro" id="IPR000082">
    <property type="entry name" value="SEA_dom"/>
</dbReference>
<dbReference type="PROSITE" id="PS01186">
    <property type="entry name" value="EGF_2"/>
    <property type="match status" value="2"/>
</dbReference>
<evidence type="ECO:0000256" key="5">
    <source>
        <dbReference type="ARBA" id="ARBA00023157"/>
    </source>
</evidence>
<dbReference type="InterPro" id="IPR055356">
    <property type="entry name" value="ZP-N"/>
</dbReference>
<dbReference type="GO" id="GO:0000287">
    <property type="term" value="F:magnesium ion binding"/>
    <property type="evidence" value="ECO:0007669"/>
    <property type="project" value="InterPro"/>
</dbReference>
<dbReference type="SMART" id="SM00181">
    <property type="entry name" value="EGF"/>
    <property type="match status" value="3"/>
</dbReference>
<dbReference type="GO" id="GO:0030976">
    <property type="term" value="F:thiamine pyrophosphate binding"/>
    <property type="evidence" value="ECO:0007669"/>
    <property type="project" value="InterPro"/>
</dbReference>
<dbReference type="Gene3D" id="2.60.40.4100">
    <property type="entry name" value="Zona pellucida, ZP-C domain"/>
    <property type="match status" value="1"/>
</dbReference>
<dbReference type="GO" id="GO:0005509">
    <property type="term" value="F:calcium ion binding"/>
    <property type="evidence" value="ECO:0007669"/>
    <property type="project" value="InterPro"/>
</dbReference>
<evidence type="ECO:0000313" key="10">
    <source>
        <dbReference type="Proteomes" id="UP000001554"/>
    </source>
</evidence>
<dbReference type="PROSITE" id="PS00187">
    <property type="entry name" value="TPP_ENZYMES"/>
    <property type="match status" value="1"/>
</dbReference>
<dbReference type="SMART" id="SM00241">
    <property type="entry name" value="ZP"/>
    <property type="match status" value="1"/>
</dbReference>
<feature type="domain" description="EGF-like" evidence="8">
    <location>
        <begin position="391"/>
        <end position="426"/>
    </location>
</feature>
<dbReference type="GO" id="GO:0009986">
    <property type="term" value="C:cell surface"/>
    <property type="evidence" value="ECO:0000318"/>
    <property type="project" value="GO_Central"/>
</dbReference>
<dbReference type="InterPro" id="IPR018097">
    <property type="entry name" value="EGF_Ca-bd_CS"/>
</dbReference>
<dbReference type="Gene3D" id="3.30.70.960">
    <property type="entry name" value="SEA domain"/>
    <property type="match status" value="1"/>
</dbReference>
<dbReference type="SMART" id="SM00179">
    <property type="entry name" value="EGF_CA"/>
    <property type="match status" value="2"/>
</dbReference>
<dbReference type="InterPro" id="IPR036364">
    <property type="entry name" value="SEA_dom_sf"/>
</dbReference>
<dbReference type="InterPro" id="IPR000152">
    <property type="entry name" value="EGF-type_Asp/Asn_hydroxyl_site"/>
</dbReference>
<feature type="disulfide bond" evidence="6">
    <location>
        <begin position="395"/>
        <end position="405"/>
    </location>
</feature>
<evidence type="ECO:0000259" key="9">
    <source>
        <dbReference type="PROSITE" id="PS51034"/>
    </source>
</evidence>
<dbReference type="PROSITE" id="PS00010">
    <property type="entry name" value="ASX_HYDROXYL"/>
    <property type="match status" value="1"/>
</dbReference>
<keyword evidence="2" id="KW-0732">Signal</keyword>
<dbReference type="PROSITE" id="PS01187">
    <property type="entry name" value="EGF_CA"/>
    <property type="match status" value="1"/>
</dbReference>
<dbReference type="GeneID" id="118416420"/>
<evidence type="ECO:0000256" key="3">
    <source>
        <dbReference type="ARBA" id="ARBA00022737"/>
    </source>
</evidence>
<evidence type="ECO:0000256" key="6">
    <source>
        <dbReference type="PROSITE-ProRule" id="PRU00076"/>
    </source>
</evidence>
<name>A0A9J7L8B8_BRAFL</name>
<reference evidence="11" key="2">
    <citation type="submission" date="2025-08" db="UniProtKB">
        <authorList>
            <consortium name="RefSeq"/>
        </authorList>
    </citation>
    <scope>IDENTIFICATION</scope>
    <source>
        <strain evidence="11">S238N-H82</strain>
        <tissue evidence="11">Testes</tissue>
    </source>
</reference>
<dbReference type="GO" id="GO:0071944">
    <property type="term" value="C:cell periphery"/>
    <property type="evidence" value="ECO:0007669"/>
    <property type="project" value="UniProtKB-ARBA"/>
</dbReference>
<dbReference type="Pfam" id="PF23344">
    <property type="entry name" value="ZP-N"/>
    <property type="match status" value="1"/>
</dbReference>
<proteinExistence type="predicted"/>
<protein>
    <submittedName>
        <fullName evidence="11">Uncharacterized protein LOC118416420</fullName>
    </submittedName>
</protein>
<dbReference type="InterPro" id="IPR001881">
    <property type="entry name" value="EGF-like_Ca-bd_dom"/>
</dbReference>
<dbReference type="FunFam" id="2.10.25.10:FF:000038">
    <property type="entry name" value="Fibrillin 2"/>
    <property type="match status" value="1"/>
</dbReference>
<dbReference type="Proteomes" id="UP000001554">
    <property type="component" value="Chromosome 5"/>
</dbReference>
<dbReference type="PROSITE" id="PS50024">
    <property type="entry name" value="SEA"/>
    <property type="match status" value="1"/>
</dbReference>
<evidence type="ECO:0000259" key="7">
    <source>
        <dbReference type="PROSITE" id="PS50024"/>
    </source>
</evidence>
<comment type="caution">
    <text evidence="6">Lacks conserved residue(s) required for the propagation of feature annotation.</text>
</comment>
<dbReference type="InterPro" id="IPR000399">
    <property type="entry name" value="TPP-bd_CS"/>
</dbReference>
<keyword evidence="1 6" id="KW-0245">EGF-like domain</keyword>
<reference evidence="10" key="1">
    <citation type="journal article" date="2020" name="Nat. Ecol. Evol.">
        <title>Deeply conserved synteny resolves early events in vertebrate evolution.</title>
        <authorList>
            <person name="Simakov O."/>
            <person name="Marletaz F."/>
            <person name="Yue J.X."/>
            <person name="O'Connell B."/>
            <person name="Jenkins J."/>
            <person name="Brandt A."/>
            <person name="Calef R."/>
            <person name="Tung C.H."/>
            <person name="Huang T.K."/>
            <person name="Schmutz J."/>
            <person name="Satoh N."/>
            <person name="Yu J.K."/>
            <person name="Putnam N.H."/>
            <person name="Green R.E."/>
            <person name="Rokhsar D.S."/>
        </authorList>
    </citation>
    <scope>NUCLEOTIDE SEQUENCE [LARGE SCALE GENOMIC DNA]</scope>
    <source>
        <strain evidence="10">S238N-H82</strain>
    </source>
</reference>
<dbReference type="Gene3D" id="2.10.25.10">
    <property type="entry name" value="Laminin"/>
    <property type="match status" value="3"/>
</dbReference>
<dbReference type="InterPro" id="IPR001507">
    <property type="entry name" value="ZP_dom"/>
</dbReference>
<keyword evidence="10" id="KW-1185">Reference proteome</keyword>
<keyword evidence="4" id="KW-0786">Thiamine pyrophosphate</keyword>
<dbReference type="SMART" id="SM00200">
    <property type="entry name" value="SEA"/>
    <property type="match status" value="1"/>
</dbReference>
<dbReference type="Pfam" id="PF01390">
    <property type="entry name" value="SEA"/>
    <property type="match status" value="1"/>
</dbReference>
<dbReference type="SUPFAM" id="SSF57184">
    <property type="entry name" value="Growth factor receptor domain"/>
    <property type="match status" value="1"/>
</dbReference>
<dbReference type="PROSITE" id="PS50026">
    <property type="entry name" value="EGF_3"/>
    <property type="match status" value="3"/>
</dbReference>
<evidence type="ECO:0000256" key="2">
    <source>
        <dbReference type="ARBA" id="ARBA00022729"/>
    </source>
</evidence>
<dbReference type="InterPro" id="IPR000742">
    <property type="entry name" value="EGF"/>
</dbReference>
<evidence type="ECO:0000313" key="11">
    <source>
        <dbReference type="RefSeq" id="XP_035677410.1"/>
    </source>
</evidence>
<dbReference type="SUPFAM" id="SSF82671">
    <property type="entry name" value="SEA domain"/>
    <property type="match status" value="1"/>
</dbReference>
<feature type="domain" description="EGF-like" evidence="8">
    <location>
        <begin position="577"/>
        <end position="616"/>
    </location>
</feature>
<dbReference type="CDD" id="cd00054">
    <property type="entry name" value="EGF_CA"/>
    <property type="match status" value="2"/>
</dbReference>
<dbReference type="InterPro" id="IPR055355">
    <property type="entry name" value="ZP-C"/>
</dbReference>
<dbReference type="Pfam" id="PF00100">
    <property type="entry name" value="Zona_pellucida"/>
    <property type="match status" value="1"/>
</dbReference>
<dbReference type="PANTHER" id="PTHR14002">
    <property type="entry name" value="ENDOGLIN/TGF-BETA RECEPTOR TYPE III"/>
    <property type="match status" value="1"/>
</dbReference>
<gene>
    <name evidence="11" type="primary">LOC118416420</name>
</gene>
<evidence type="ECO:0000256" key="4">
    <source>
        <dbReference type="ARBA" id="ARBA00023052"/>
    </source>
</evidence>